<accession>A0A2P2L3E2</accession>
<evidence type="ECO:0000313" key="1">
    <source>
        <dbReference type="EMBL" id="MBX12478.1"/>
    </source>
</evidence>
<organism evidence="1">
    <name type="scientific">Rhizophora mucronata</name>
    <name type="common">Asiatic mangrove</name>
    <dbReference type="NCBI Taxonomy" id="61149"/>
    <lineage>
        <taxon>Eukaryota</taxon>
        <taxon>Viridiplantae</taxon>
        <taxon>Streptophyta</taxon>
        <taxon>Embryophyta</taxon>
        <taxon>Tracheophyta</taxon>
        <taxon>Spermatophyta</taxon>
        <taxon>Magnoliopsida</taxon>
        <taxon>eudicotyledons</taxon>
        <taxon>Gunneridae</taxon>
        <taxon>Pentapetalae</taxon>
        <taxon>rosids</taxon>
        <taxon>fabids</taxon>
        <taxon>Malpighiales</taxon>
        <taxon>Rhizophoraceae</taxon>
        <taxon>Rhizophora</taxon>
    </lineage>
</organism>
<sequence length="75" mass="8317">MSARAGRGKLPYCLRPASIRLVMARRWRSRSFVLSFSFSLSLLPLPEAFEVLAVVVLLEVSVVDTTAAKPRGRRG</sequence>
<dbReference type="AlphaFoldDB" id="A0A2P2L3E2"/>
<protein>
    <submittedName>
        <fullName evidence="1">Beta-amylase</fullName>
    </submittedName>
</protein>
<proteinExistence type="predicted"/>
<dbReference type="EMBL" id="GGEC01031994">
    <property type="protein sequence ID" value="MBX12478.1"/>
    <property type="molecule type" value="Transcribed_RNA"/>
</dbReference>
<reference evidence="1" key="1">
    <citation type="submission" date="2018-02" db="EMBL/GenBank/DDBJ databases">
        <title>Rhizophora mucronata_Transcriptome.</title>
        <authorList>
            <person name="Meera S.P."/>
            <person name="Sreeshan A."/>
            <person name="Augustine A."/>
        </authorList>
    </citation>
    <scope>NUCLEOTIDE SEQUENCE</scope>
    <source>
        <tissue evidence="1">Leaf</tissue>
    </source>
</reference>
<name>A0A2P2L3E2_RHIMU</name>